<dbReference type="InterPro" id="IPR011009">
    <property type="entry name" value="Kinase-like_dom_sf"/>
</dbReference>
<dbReference type="PROSITE" id="PS00107">
    <property type="entry name" value="PROTEIN_KINASE_ATP"/>
    <property type="match status" value="1"/>
</dbReference>
<dbReference type="Pfam" id="PF07714">
    <property type="entry name" value="PK_Tyr_Ser-Thr"/>
    <property type="match status" value="3"/>
</dbReference>
<comment type="subcellular location">
    <subcellularLocation>
        <location evidence="1">Membrane</location>
        <topology evidence="1">Single-pass membrane protein</topology>
    </subcellularLocation>
</comment>
<dbReference type="Gene3D" id="2.60.40.10">
    <property type="entry name" value="Immunoglobulins"/>
    <property type="match status" value="1"/>
</dbReference>
<dbReference type="PROSITE" id="PS50011">
    <property type="entry name" value="PROTEIN_KINASE_DOM"/>
    <property type="match status" value="1"/>
</dbReference>
<dbReference type="InterPro" id="IPR017441">
    <property type="entry name" value="Protein_kinase_ATP_BS"/>
</dbReference>
<dbReference type="PROSITE" id="PS50853">
    <property type="entry name" value="FN3"/>
    <property type="match status" value="1"/>
</dbReference>
<dbReference type="GO" id="GO:0004714">
    <property type="term" value="F:transmembrane receptor protein tyrosine kinase activity"/>
    <property type="evidence" value="ECO:0007669"/>
    <property type="project" value="TreeGrafter"/>
</dbReference>
<feature type="transmembrane region" description="Helical" evidence="5">
    <location>
        <begin position="510"/>
        <end position="529"/>
    </location>
</feature>
<dbReference type="GO" id="GO:0005524">
    <property type="term" value="F:ATP binding"/>
    <property type="evidence" value="ECO:0007669"/>
    <property type="project" value="UniProtKB-UniRule"/>
</dbReference>
<feature type="domain" description="Protein kinase" evidence="6">
    <location>
        <begin position="466"/>
        <end position="903"/>
    </location>
</feature>
<dbReference type="GO" id="GO:0007399">
    <property type="term" value="P:nervous system development"/>
    <property type="evidence" value="ECO:0007669"/>
    <property type="project" value="UniProtKB-ARBA"/>
</dbReference>
<feature type="domain" description="Fibronectin type-III" evidence="7">
    <location>
        <begin position="266"/>
        <end position="361"/>
    </location>
</feature>
<sequence length="931" mass="107606">MLLLYYTSTVLLSLSFKANNDRLLKSMDTYDRTHLPSYVCIAGCMQRKHHYSGVIATVANAQQSNNTGLHECVDDCDIKNTIQATNYTMIRKMQENYHLNLICRDDNTLNFRINVYELNETEMNANELIAQDGEYLRTFTIYVIKLHVYNNAEKYLIFVSDMNFFTFDKLLPNTVYNITTMAVHSDNKYSIIAKQQQFRTLRRGYIPNNITDIKVINFTLHDVNGMHLKAAITWKPDMTCFYDIICFSPENENYDLQPWEIRNPLPPQNLTVEQINVAYNTCALNVSWLLPQHLPDNYTLAVYDLSSEKLLRTINLSKETNNFYISNITITGILYEVSVTAFTLGGRATATFTDFTKTMAHIPGDHSRKRNSMKQLTLLIALIFCLAILTISAFVLYQRRSKLKHYRQRCEYLEKMRKVPGITSNSNGNNRQNNPQATIAFDLQYQLEQESKLQNDDELQIAVNNLRLFEILGEGAFGVVRRGLYKDENSGTQREVAVKMLKSSFKLKKIVFKTFYYYLVIWILAHPGIDDVRALLQEIEVMRSVGKHPNIVSIIGYSIRHYTEMMLLTEYCSFGSLLSFLRAEWRYLNEKKQKPQELGGYKLMMRQFEMNLPGIPEIEEDYDLISRIKNNITTNYKTETFQLKTKEEQDIVTSKEITSVSTTYGNTTYSNQDAITNRPQTEDNLEKPKTTTSTICTINGGRQGQFSLCSKLEKKSNLSLIQEKQKTFKKTIRFQGMAVDNKAYFDISSKQTDQQTPKKYYFDTVTRRPLSPIDLLKIAQQIAVGMEFLAKHKVVHLGNGKLPIKWLALESLTHQVYTTESDVWSYGILLYEIVTLGSAPYPSITTNRLLNFLKAGHRMEKPNNCSQEIYDLMHSCWHEIPSQRPTFGEIIKTLNKLKYHSNTIDDIKLKMKCCPPRSPIIANDIRYLKPL</sequence>
<dbReference type="PANTHER" id="PTHR24416">
    <property type="entry name" value="TYROSINE-PROTEIN KINASE RECEPTOR"/>
    <property type="match status" value="1"/>
</dbReference>
<evidence type="ECO:0000259" key="6">
    <source>
        <dbReference type="PROSITE" id="PS50011"/>
    </source>
</evidence>
<dbReference type="SMART" id="SM00220">
    <property type="entry name" value="S_TKc"/>
    <property type="match status" value="1"/>
</dbReference>
<dbReference type="CDD" id="cd00063">
    <property type="entry name" value="FN3"/>
    <property type="match status" value="1"/>
</dbReference>
<dbReference type="STRING" id="37001.A0A1A9WI57"/>
<dbReference type="Proteomes" id="UP000091820">
    <property type="component" value="Unassembled WGS sequence"/>
</dbReference>
<keyword evidence="2" id="KW-0325">Glycoprotein</keyword>
<keyword evidence="5" id="KW-0472">Membrane</keyword>
<evidence type="ECO:0000313" key="9">
    <source>
        <dbReference type="Proteomes" id="UP000091820"/>
    </source>
</evidence>
<dbReference type="InterPro" id="IPR003961">
    <property type="entry name" value="FN3_dom"/>
</dbReference>
<protein>
    <recommendedName>
        <fullName evidence="10">Protein kinase domain-containing protein</fullName>
    </recommendedName>
</protein>
<reference evidence="8" key="2">
    <citation type="submission" date="2020-05" db="UniProtKB">
        <authorList>
            <consortium name="EnsemblMetazoa"/>
        </authorList>
    </citation>
    <scope>IDENTIFICATION</scope>
    <source>
        <strain evidence="8">IAEA</strain>
    </source>
</reference>
<keyword evidence="9" id="KW-1185">Reference proteome</keyword>
<proteinExistence type="predicted"/>
<accession>A0A1A9WI57</accession>
<dbReference type="GO" id="GO:0030154">
    <property type="term" value="P:cell differentiation"/>
    <property type="evidence" value="ECO:0007669"/>
    <property type="project" value="UniProtKB-ARBA"/>
</dbReference>
<dbReference type="InterPro" id="IPR001245">
    <property type="entry name" value="Ser-Thr/Tyr_kinase_cat_dom"/>
</dbReference>
<keyword evidence="5" id="KW-1133">Transmembrane helix</keyword>
<dbReference type="AlphaFoldDB" id="A0A1A9WI57"/>
<evidence type="ECO:0008006" key="10">
    <source>
        <dbReference type="Google" id="ProtNLM"/>
    </source>
</evidence>
<dbReference type="SUPFAM" id="SSF56112">
    <property type="entry name" value="Protein kinase-like (PK-like)"/>
    <property type="match status" value="1"/>
</dbReference>
<dbReference type="GO" id="GO:0043235">
    <property type="term" value="C:receptor complex"/>
    <property type="evidence" value="ECO:0007669"/>
    <property type="project" value="TreeGrafter"/>
</dbReference>
<keyword evidence="3 4" id="KW-0067">ATP-binding</keyword>
<feature type="binding site" evidence="3 4">
    <location>
        <position position="499"/>
    </location>
    <ligand>
        <name>ATP</name>
        <dbReference type="ChEBI" id="CHEBI:30616"/>
    </ligand>
</feature>
<dbReference type="SUPFAM" id="SSF49265">
    <property type="entry name" value="Fibronectin type III"/>
    <property type="match status" value="1"/>
</dbReference>
<dbReference type="VEuPathDB" id="VectorBase:GBRI020668"/>
<keyword evidence="3 4" id="KW-0547">Nucleotide-binding</keyword>
<organism evidence="8 9">
    <name type="scientific">Glossina brevipalpis</name>
    <dbReference type="NCBI Taxonomy" id="37001"/>
    <lineage>
        <taxon>Eukaryota</taxon>
        <taxon>Metazoa</taxon>
        <taxon>Ecdysozoa</taxon>
        <taxon>Arthropoda</taxon>
        <taxon>Hexapoda</taxon>
        <taxon>Insecta</taxon>
        <taxon>Pterygota</taxon>
        <taxon>Neoptera</taxon>
        <taxon>Endopterygota</taxon>
        <taxon>Diptera</taxon>
        <taxon>Brachycera</taxon>
        <taxon>Muscomorpha</taxon>
        <taxon>Hippoboscoidea</taxon>
        <taxon>Glossinidae</taxon>
        <taxon>Glossina</taxon>
    </lineage>
</organism>
<dbReference type="FunFam" id="1.10.510.10:FF:001927">
    <property type="entry name" value="Receptor protein-tyrosine kinase"/>
    <property type="match status" value="1"/>
</dbReference>
<evidence type="ECO:0000256" key="3">
    <source>
        <dbReference type="PIRSR" id="PIRSR000615-2"/>
    </source>
</evidence>
<reference evidence="9" key="1">
    <citation type="submission" date="2014-03" db="EMBL/GenBank/DDBJ databases">
        <authorList>
            <person name="Aksoy S."/>
            <person name="Warren W."/>
            <person name="Wilson R.K."/>
        </authorList>
    </citation>
    <scope>NUCLEOTIDE SEQUENCE [LARGE SCALE GENOMIC DNA]</scope>
    <source>
        <strain evidence="9">IAEA</strain>
    </source>
</reference>
<dbReference type="InterPro" id="IPR000719">
    <property type="entry name" value="Prot_kinase_dom"/>
</dbReference>
<evidence type="ECO:0000256" key="1">
    <source>
        <dbReference type="ARBA" id="ARBA00004167"/>
    </source>
</evidence>
<evidence type="ECO:0000256" key="4">
    <source>
        <dbReference type="PROSITE-ProRule" id="PRU10141"/>
    </source>
</evidence>
<evidence type="ECO:0000256" key="5">
    <source>
        <dbReference type="SAM" id="Phobius"/>
    </source>
</evidence>
<dbReference type="GO" id="GO:0009653">
    <property type="term" value="P:anatomical structure morphogenesis"/>
    <property type="evidence" value="ECO:0007669"/>
    <property type="project" value="UniProtKB-ARBA"/>
</dbReference>
<dbReference type="InterPro" id="IPR050122">
    <property type="entry name" value="RTK"/>
</dbReference>
<dbReference type="InterPro" id="IPR036116">
    <property type="entry name" value="FN3_sf"/>
</dbReference>
<dbReference type="PANTHER" id="PTHR24416:SF620">
    <property type="entry name" value="TYROSINE-PROTEIN KINASE RECEPTOR TORSO"/>
    <property type="match status" value="1"/>
</dbReference>
<keyword evidence="5" id="KW-0812">Transmembrane</keyword>
<dbReference type="InterPro" id="IPR013783">
    <property type="entry name" value="Ig-like_fold"/>
</dbReference>
<dbReference type="Gene3D" id="3.30.200.20">
    <property type="entry name" value="Phosphorylase Kinase, domain 1"/>
    <property type="match status" value="1"/>
</dbReference>
<dbReference type="GO" id="GO:0007169">
    <property type="term" value="P:cell surface receptor protein tyrosine kinase signaling pathway"/>
    <property type="evidence" value="ECO:0007669"/>
    <property type="project" value="TreeGrafter"/>
</dbReference>
<dbReference type="Gene3D" id="1.10.510.10">
    <property type="entry name" value="Transferase(Phosphotransferase) domain 1"/>
    <property type="match status" value="1"/>
</dbReference>
<name>A0A1A9WI57_9MUSC</name>
<evidence type="ECO:0000313" key="8">
    <source>
        <dbReference type="EnsemblMetazoa" id="GBRI020668-PA"/>
    </source>
</evidence>
<evidence type="ECO:0000259" key="7">
    <source>
        <dbReference type="PROSITE" id="PS50853"/>
    </source>
</evidence>
<evidence type="ECO:0000256" key="2">
    <source>
        <dbReference type="ARBA" id="ARBA00023180"/>
    </source>
</evidence>
<dbReference type="GO" id="GO:0005886">
    <property type="term" value="C:plasma membrane"/>
    <property type="evidence" value="ECO:0007669"/>
    <property type="project" value="TreeGrafter"/>
</dbReference>
<feature type="transmembrane region" description="Helical" evidence="5">
    <location>
        <begin position="376"/>
        <end position="397"/>
    </location>
</feature>
<dbReference type="EnsemblMetazoa" id="GBRI020668-RA">
    <property type="protein sequence ID" value="GBRI020668-PA"/>
    <property type="gene ID" value="GBRI020668"/>
</dbReference>